<proteinExistence type="inferred from homology"/>
<dbReference type="AlphaFoldDB" id="A0A6A6AWM7"/>
<evidence type="ECO:0000256" key="2">
    <source>
        <dbReference type="ARBA" id="ARBA00022552"/>
    </source>
</evidence>
<feature type="compositionally biased region" description="Acidic residues" evidence="3">
    <location>
        <begin position="150"/>
        <end position="170"/>
    </location>
</feature>
<reference evidence="4" key="1">
    <citation type="journal article" date="2020" name="Stud. Mycol.">
        <title>101 Dothideomycetes genomes: a test case for predicting lifestyles and emergence of pathogens.</title>
        <authorList>
            <person name="Haridas S."/>
            <person name="Albert R."/>
            <person name="Binder M."/>
            <person name="Bloem J."/>
            <person name="Labutti K."/>
            <person name="Salamov A."/>
            <person name="Andreopoulos B."/>
            <person name="Baker S."/>
            <person name="Barry K."/>
            <person name="Bills G."/>
            <person name="Bluhm B."/>
            <person name="Cannon C."/>
            <person name="Castanera R."/>
            <person name="Culley D."/>
            <person name="Daum C."/>
            <person name="Ezra D."/>
            <person name="Gonzalez J."/>
            <person name="Henrissat B."/>
            <person name="Kuo A."/>
            <person name="Liang C."/>
            <person name="Lipzen A."/>
            <person name="Lutzoni F."/>
            <person name="Magnuson J."/>
            <person name="Mondo S."/>
            <person name="Nolan M."/>
            <person name="Ohm R."/>
            <person name="Pangilinan J."/>
            <person name="Park H.-J."/>
            <person name="Ramirez L."/>
            <person name="Alfaro M."/>
            <person name="Sun H."/>
            <person name="Tritt A."/>
            <person name="Yoshinaga Y."/>
            <person name="Zwiers L.-H."/>
            <person name="Turgeon B."/>
            <person name="Goodwin S."/>
            <person name="Spatafora J."/>
            <person name="Crous P."/>
            <person name="Grigoriev I."/>
        </authorList>
    </citation>
    <scope>NUCLEOTIDE SEQUENCE</scope>
    <source>
        <strain evidence="4">CBS 121167</strain>
    </source>
</reference>
<accession>A0A6A6AWM7</accession>
<dbReference type="OrthoDB" id="263560at2759"/>
<comment type="similarity">
    <text evidence="1">Belongs to the TSR2 family.</text>
</comment>
<dbReference type="Proteomes" id="UP000799438">
    <property type="component" value="Unassembled WGS sequence"/>
</dbReference>
<keyword evidence="5" id="KW-1185">Reference proteome</keyword>
<protein>
    <recommendedName>
        <fullName evidence="6">Pre-rRNA-processing protein TSR2</fullName>
    </recommendedName>
</protein>
<evidence type="ECO:0000256" key="3">
    <source>
        <dbReference type="SAM" id="MobiDB-lite"/>
    </source>
</evidence>
<evidence type="ECO:0000313" key="4">
    <source>
        <dbReference type="EMBL" id="KAF2136402.1"/>
    </source>
</evidence>
<feature type="region of interest" description="Disordered" evidence="3">
    <location>
        <begin position="127"/>
        <end position="200"/>
    </location>
</feature>
<keyword evidence="2" id="KW-0698">rRNA processing</keyword>
<evidence type="ECO:0008006" key="6">
    <source>
        <dbReference type="Google" id="ProtNLM"/>
    </source>
</evidence>
<evidence type="ECO:0000313" key="5">
    <source>
        <dbReference type="Proteomes" id="UP000799438"/>
    </source>
</evidence>
<dbReference type="Pfam" id="PF10273">
    <property type="entry name" value="WGG"/>
    <property type="match status" value="1"/>
</dbReference>
<dbReference type="GO" id="GO:0006364">
    <property type="term" value="P:rRNA processing"/>
    <property type="evidence" value="ECO:0007669"/>
    <property type="project" value="UniProtKB-KW"/>
</dbReference>
<dbReference type="GeneID" id="54304018"/>
<name>A0A6A6AWM7_9PEZI</name>
<dbReference type="RefSeq" id="XP_033392120.1">
    <property type="nucleotide sequence ID" value="XM_033546512.1"/>
</dbReference>
<dbReference type="EMBL" id="ML995522">
    <property type="protein sequence ID" value="KAF2136402.1"/>
    <property type="molecule type" value="Genomic_DNA"/>
</dbReference>
<evidence type="ECO:0000256" key="1">
    <source>
        <dbReference type="ARBA" id="ARBA00006524"/>
    </source>
</evidence>
<gene>
    <name evidence="4" type="ORF">K452DRAFT_362560</name>
</gene>
<dbReference type="InterPro" id="IPR019398">
    <property type="entry name" value="Pre-rRNA_process_TSR2"/>
</dbReference>
<dbReference type="PANTHER" id="PTHR21250">
    <property type="entry name" value="PRE-RRNA-PROCESSING PROTEIN TSR2 HOMOLOG"/>
    <property type="match status" value="1"/>
</dbReference>
<organism evidence="4 5">
    <name type="scientific">Aplosporella prunicola CBS 121167</name>
    <dbReference type="NCBI Taxonomy" id="1176127"/>
    <lineage>
        <taxon>Eukaryota</taxon>
        <taxon>Fungi</taxon>
        <taxon>Dikarya</taxon>
        <taxon>Ascomycota</taxon>
        <taxon>Pezizomycotina</taxon>
        <taxon>Dothideomycetes</taxon>
        <taxon>Dothideomycetes incertae sedis</taxon>
        <taxon>Botryosphaeriales</taxon>
        <taxon>Aplosporellaceae</taxon>
        <taxon>Aplosporella</taxon>
    </lineage>
</organism>
<sequence length="200" mass="22362">MSTASTPTANPSDKLKADRFGQGIWFALQAWPALTVAIQSQFGGPDGADKRDWLAGAIADIFVDNPDTDQLDVETILLQVMEDEFEVRLEDESEVAVAHTIMKIHTEIFHEAKFTTVDAMEKRWVDRRGKGPNLGNVRVVENDGTNNNNNDDDDDVYTDEEDGEDMDMDEAPPLVPTAPKEKPEPEVDEDGFTKVIKKRR</sequence>